<accession>A0A4Q2V2Q9</accession>
<proteinExistence type="predicted"/>
<evidence type="ECO:0000313" key="1">
    <source>
        <dbReference type="EMBL" id="RYC80882.1"/>
    </source>
</evidence>
<name>A0A4Q2V2Q9_FUSOX</name>
<protein>
    <submittedName>
        <fullName evidence="1">Uncharacterized protein</fullName>
    </submittedName>
</protein>
<comment type="caution">
    <text evidence="1">The sequence shown here is derived from an EMBL/GenBank/DDBJ whole genome shotgun (WGS) entry which is preliminary data.</text>
</comment>
<sequence length="69" mass="7712">MTDLATPKEAIVLRLSQLQKLENLGLYYNSAEPAIICIKCGFAINPTVPRLNEKASHYSIFVRANLDHP</sequence>
<evidence type="ECO:0000313" key="2">
    <source>
        <dbReference type="Proteomes" id="UP000290540"/>
    </source>
</evidence>
<dbReference type="Proteomes" id="UP000290540">
    <property type="component" value="Unassembled WGS sequence"/>
</dbReference>
<reference evidence="1 2" key="1">
    <citation type="submission" date="2016-12" db="EMBL/GenBank/DDBJ databases">
        <title>Draft genome sequence of Fusarium oxysporum causing rot on Narcissus.</title>
        <authorList>
            <person name="Armitage A.D."/>
            <person name="Taylor A."/>
            <person name="Clarkson J.P."/>
            <person name="Harrison R.J."/>
            <person name="Jackson A.C."/>
        </authorList>
    </citation>
    <scope>NUCLEOTIDE SEQUENCE [LARGE SCALE GENOMIC DNA]</scope>
    <source>
        <strain evidence="1 2">N139</strain>
    </source>
</reference>
<dbReference type="EMBL" id="MQTW01000304">
    <property type="protein sequence ID" value="RYC80882.1"/>
    <property type="molecule type" value="Genomic_DNA"/>
</dbReference>
<gene>
    <name evidence="1" type="ORF">BFJ63_vAg16232</name>
</gene>
<organism evidence="1 2">
    <name type="scientific">Fusarium oxysporum f. sp. narcissi</name>
    <dbReference type="NCBI Taxonomy" id="451672"/>
    <lineage>
        <taxon>Eukaryota</taxon>
        <taxon>Fungi</taxon>
        <taxon>Dikarya</taxon>
        <taxon>Ascomycota</taxon>
        <taxon>Pezizomycotina</taxon>
        <taxon>Sordariomycetes</taxon>
        <taxon>Hypocreomycetidae</taxon>
        <taxon>Hypocreales</taxon>
        <taxon>Nectriaceae</taxon>
        <taxon>Fusarium</taxon>
        <taxon>Fusarium oxysporum species complex</taxon>
    </lineage>
</organism>
<dbReference type="AlphaFoldDB" id="A0A4Q2V2Q9"/>